<proteinExistence type="predicted"/>
<comment type="caution">
    <text evidence="2">The sequence shown here is derived from an EMBL/GenBank/DDBJ whole genome shotgun (WGS) entry which is preliminary data.</text>
</comment>
<protein>
    <recommendedName>
        <fullName evidence="4">Zf-HC2 domain-containing protein</fullName>
    </recommendedName>
</protein>
<sequence>MKAEIVDLDASVHQRVQKLLGFAGTLSGAELALVERHSAECAQCEADLAWMHKLGAVQPAAGAAPDMETALARLESQLGPRAERAAGAGRWMAPKWMTWALAAQMLVIAGLGVVLVGQQPAQDYRVLGAAQRAAPQANLLVMFQPGVSEPQLRMILRGQEAQVVGGPTEAGAWLLRVAPGRTQAAGEALRHNAAVRMAESLEKAP</sequence>
<keyword evidence="1" id="KW-0472">Membrane</keyword>
<evidence type="ECO:0008006" key="4">
    <source>
        <dbReference type="Google" id="ProtNLM"/>
    </source>
</evidence>
<keyword evidence="1" id="KW-0812">Transmembrane</keyword>
<dbReference type="OrthoDB" id="5958009at2"/>
<dbReference type="RefSeq" id="WP_135209544.1">
    <property type="nucleotide sequence ID" value="NZ_SPVF01000274.1"/>
</dbReference>
<name>A0A4Y9RTU2_9BURK</name>
<dbReference type="AlphaFoldDB" id="A0A4Y9RTU2"/>
<dbReference type="EMBL" id="SPVF01000274">
    <property type="protein sequence ID" value="TFW10678.1"/>
    <property type="molecule type" value="Genomic_DNA"/>
</dbReference>
<keyword evidence="1" id="KW-1133">Transmembrane helix</keyword>
<keyword evidence="3" id="KW-1185">Reference proteome</keyword>
<evidence type="ECO:0000313" key="2">
    <source>
        <dbReference type="EMBL" id="TFW10678.1"/>
    </source>
</evidence>
<evidence type="ECO:0000313" key="3">
    <source>
        <dbReference type="Proteomes" id="UP000298438"/>
    </source>
</evidence>
<organism evidence="2 3">
    <name type="scientific">Zemynaea arenosa</name>
    <dbReference type="NCBI Taxonomy" id="2561931"/>
    <lineage>
        <taxon>Bacteria</taxon>
        <taxon>Pseudomonadati</taxon>
        <taxon>Pseudomonadota</taxon>
        <taxon>Betaproteobacteria</taxon>
        <taxon>Burkholderiales</taxon>
        <taxon>Oxalobacteraceae</taxon>
        <taxon>Telluria group</taxon>
        <taxon>Zemynaea</taxon>
    </lineage>
</organism>
<feature type="transmembrane region" description="Helical" evidence="1">
    <location>
        <begin position="96"/>
        <end position="117"/>
    </location>
</feature>
<dbReference type="Proteomes" id="UP000298438">
    <property type="component" value="Unassembled WGS sequence"/>
</dbReference>
<accession>A0A4Y9RTU2</accession>
<gene>
    <name evidence="2" type="ORF">E4L96_22945</name>
</gene>
<reference evidence="2 3" key="1">
    <citation type="submission" date="2019-03" db="EMBL/GenBank/DDBJ databases">
        <title>Draft Genome Sequence of Massilia arenosa sp. nov., a Novel Massilia Species Isolated from a Sandy-loam Maize Soil.</title>
        <authorList>
            <person name="Raths R."/>
            <person name="Peta V."/>
            <person name="Bucking H."/>
        </authorList>
    </citation>
    <scope>NUCLEOTIDE SEQUENCE [LARGE SCALE GENOMIC DNA]</scope>
    <source>
        <strain evidence="2 3">MC02</strain>
    </source>
</reference>
<evidence type="ECO:0000256" key="1">
    <source>
        <dbReference type="SAM" id="Phobius"/>
    </source>
</evidence>